<feature type="compositionally biased region" description="Basic and acidic residues" evidence="1">
    <location>
        <begin position="132"/>
        <end position="141"/>
    </location>
</feature>
<reference evidence="3" key="1">
    <citation type="submission" date="2020-06" db="EMBL/GenBank/DDBJ databases">
        <title>WGS assembly of Ceratodon purpureus strain R40.</title>
        <authorList>
            <person name="Carey S.B."/>
            <person name="Jenkins J."/>
            <person name="Shu S."/>
            <person name="Lovell J.T."/>
            <person name="Sreedasyam A."/>
            <person name="Maumus F."/>
            <person name="Tiley G.P."/>
            <person name="Fernandez-Pozo N."/>
            <person name="Barry K."/>
            <person name="Chen C."/>
            <person name="Wang M."/>
            <person name="Lipzen A."/>
            <person name="Daum C."/>
            <person name="Saski C.A."/>
            <person name="Payton A.C."/>
            <person name="Mcbreen J.C."/>
            <person name="Conrad R.E."/>
            <person name="Kollar L.M."/>
            <person name="Olsson S."/>
            <person name="Huttunen S."/>
            <person name="Landis J.B."/>
            <person name="Wickett N.J."/>
            <person name="Johnson M.G."/>
            <person name="Rensing S.A."/>
            <person name="Grimwood J."/>
            <person name="Schmutz J."/>
            <person name="Mcdaniel S.F."/>
        </authorList>
    </citation>
    <scope>NUCLEOTIDE SEQUENCE</scope>
    <source>
        <strain evidence="3">R40</strain>
    </source>
</reference>
<evidence type="ECO:0000256" key="1">
    <source>
        <dbReference type="SAM" id="MobiDB-lite"/>
    </source>
</evidence>
<name>A0A8T0IRU3_CERPU</name>
<evidence type="ECO:0000259" key="2">
    <source>
        <dbReference type="Pfam" id="PF02701"/>
    </source>
</evidence>
<dbReference type="AlphaFoldDB" id="A0A8T0IRU3"/>
<protein>
    <recommendedName>
        <fullName evidence="2">Dof-type domain-containing protein</fullName>
    </recommendedName>
</protein>
<organism evidence="3 4">
    <name type="scientific">Ceratodon purpureus</name>
    <name type="common">Fire moss</name>
    <name type="synonym">Dicranum purpureum</name>
    <dbReference type="NCBI Taxonomy" id="3225"/>
    <lineage>
        <taxon>Eukaryota</taxon>
        <taxon>Viridiplantae</taxon>
        <taxon>Streptophyta</taxon>
        <taxon>Embryophyta</taxon>
        <taxon>Bryophyta</taxon>
        <taxon>Bryophytina</taxon>
        <taxon>Bryopsida</taxon>
        <taxon>Dicranidae</taxon>
        <taxon>Pseudoditrichales</taxon>
        <taxon>Ditrichaceae</taxon>
        <taxon>Ceratodon</taxon>
    </lineage>
</organism>
<gene>
    <name evidence="3" type="ORF">KC19_2G091000</name>
</gene>
<feature type="domain" description="Dof-type" evidence="2">
    <location>
        <begin position="16"/>
        <end position="55"/>
    </location>
</feature>
<dbReference type="Proteomes" id="UP000822688">
    <property type="component" value="Chromosome 2"/>
</dbReference>
<keyword evidence="4" id="KW-1185">Reference proteome</keyword>
<dbReference type="GO" id="GO:0003677">
    <property type="term" value="F:DNA binding"/>
    <property type="evidence" value="ECO:0007669"/>
    <property type="project" value="InterPro"/>
</dbReference>
<sequence>MVSEPEEYANMIKHCVCGSSNVKYKYLNNKKAEQPRYRCMDCKKMFTLGDHNRPKPGHYTKTRNKDPDEFRGLDTQCAYCFVVNLAKFKYYNNKPKYGKTQPRFVCLACDRQFQMRFEGNKLVCGKTKPGKAKPDTGETKPGKTKWSRTAPQSAQATTSASEYDVVDAEHVYKFSNTEDETFFEASDPMEQSDGLYTEEMEAATTIPFHVPNVDAASASDYGVTGHAGQSDQVFYTNDQVFCDALQAPVEQSDVGKYLSAYEYGMVNAEQVPVDQFSNTYFVPEQQGDVGQYYGVVNAPVEQFSDTYCVPVQQNTDVGQCSSAYEYGVVNAEQVPVDQFSNTDCVPEQQGEVGQYSSAYEYGVVNAPVEQFSDTFCVPVQQSTDVGQYSSAYEYGVVNAEQVPVEQFSNTDCVPVQQSADVGQYSQTEEMMAAAAIPFDVPNYQTTSACEYEVVNAEQEEQLSYTDAGPVEQSDVGQCRYFEEMAAATTIPFPVPEDDALFYSMEYSEDNPDQFMREDAVSFWD</sequence>
<comment type="caution">
    <text evidence="3">The sequence shown here is derived from an EMBL/GenBank/DDBJ whole genome shotgun (WGS) entry which is preliminary data.</text>
</comment>
<feature type="region of interest" description="Disordered" evidence="1">
    <location>
        <begin position="126"/>
        <end position="160"/>
    </location>
</feature>
<dbReference type="Pfam" id="PF02701">
    <property type="entry name" value="Zn_ribbon_Dof"/>
    <property type="match status" value="1"/>
</dbReference>
<dbReference type="GO" id="GO:0006355">
    <property type="term" value="P:regulation of DNA-templated transcription"/>
    <property type="evidence" value="ECO:0007669"/>
    <property type="project" value="InterPro"/>
</dbReference>
<feature type="compositionally biased region" description="Low complexity" evidence="1">
    <location>
        <begin position="147"/>
        <end position="160"/>
    </location>
</feature>
<evidence type="ECO:0000313" key="3">
    <source>
        <dbReference type="EMBL" id="KAG0586444.1"/>
    </source>
</evidence>
<evidence type="ECO:0000313" key="4">
    <source>
        <dbReference type="Proteomes" id="UP000822688"/>
    </source>
</evidence>
<dbReference type="EMBL" id="CM026422">
    <property type="protein sequence ID" value="KAG0586444.1"/>
    <property type="molecule type" value="Genomic_DNA"/>
</dbReference>
<proteinExistence type="predicted"/>
<dbReference type="InterPro" id="IPR003851">
    <property type="entry name" value="Znf_Dof"/>
</dbReference>
<accession>A0A8T0IRU3</accession>